<dbReference type="OrthoDB" id="3190595at2"/>
<name>A0A1H7GHT9_RUMAL</name>
<organism evidence="6 7">
    <name type="scientific">Ruminococcus albus</name>
    <dbReference type="NCBI Taxonomy" id="1264"/>
    <lineage>
        <taxon>Bacteria</taxon>
        <taxon>Bacillati</taxon>
        <taxon>Bacillota</taxon>
        <taxon>Clostridia</taxon>
        <taxon>Eubacteriales</taxon>
        <taxon>Oscillospiraceae</taxon>
        <taxon>Ruminococcus</taxon>
    </lineage>
</organism>
<feature type="domain" description="Response regulatory" evidence="5">
    <location>
        <begin position="2"/>
        <end position="116"/>
    </location>
</feature>
<gene>
    <name evidence="6" type="ORF">SAMN05216469_10261</name>
</gene>
<protein>
    <recommendedName>
        <fullName evidence="1">Stage 0 sporulation protein A homolog</fullName>
    </recommendedName>
</protein>
<dbReference type="SUPFAM" id="SSF52172">
    <property type="entry name" value="CheY-like"/>
    <property type="match status" value="1"/>
</dbReference>
<dbReference type="Gene3D" id="1.10.10.10">
    <property type="entry name" value="Winged helix-like DNA-binding domain superfamily/Winged helix DNA-binding domain"/>
    <property type="match status" value="1"/>
</dbReference>
<dbReference type="EMBL" id="FOAT01000002">
    <property type="protein sequence ID" value="SEK36040.1"/>
    <property type="molecule type" value="Genomic_DNA"/>
</dbReference>
<evidence type="ECO:0000256" key="2">
    <source>
        <dbReference type="ARBA" id="ARBA00022553"/>
    </source>
</evidence>
<dbReference type="InterPro" id="IPR011006">
    <property type="entry name" value="CheY-like_superfamily"/>
</dbReference>
<feature type="modified residue" description="4-aspartylphosphate" evidence="4">
    <location>
        <position position="53"/>
    </location>
</feature>
<sequence length="244" mass="27457">MTTIFADDSGAALVMMDLFLKKIDPEGTHLSAGSVTDAMALMEEHEADVLFLDIEMPGINGIIGAHYLEASYPKLNIIFVTGHPEYALDALKVYPSGFIEKPFDEDDIREALRNLRYPIEQAVKKPLKISCGERFTVMLNDSEFAFEHKLTMELFAYLVYKNGEVSSNAELIDVLYEGDFDKEEELRALFKDMRGCFEDAGVNNMIVKRHGCTTLNSALYDIEGELSDIAVQYGWSTETLPRNE</sequence>
<accession>A0A1H7GHT9</accession>
<dbReference type="Gene3D" id="3.40.50.2300">
    <property type="match status" value="1"/>
</dbReference>
<dbReference type="SMART" id="SM00448">
    <property type="entry name" value="REC"/>
    <property type="match status" value="1"/>
</dbReference>
<dbReference type="PANTHER" id="PTHR44591">
    <property type="entry name" value="STRESS RESPONSE REGULATOR PROTEIN 1"/>
    <property type="match status" value="1"/>
</dbReference>
<dbReference type="Pfam" id="PF00072">
    <property type="entry name" value="Response_reg"/>
    <property type="match status" value="1"/>
</dbReference>
<evidence type="ECO:0000313" key="6">
    <source>
        <dbReference type="EMBL" id="SEK36040.1"/>
    </source>
</evidence>
<keyword evidence="2 4" id="KW-0597">Phosphoprotein</keyword>
<dbReference type="InterPro" id="IPR036388">
    <property type="entry name" value="WH-like_DNA-bd_sf"/>
</dbReference>
<dbReference type="PROSITE" id="PS50110">
    <property type="entry name" value="RESPONSE_REGULATORY"/>
    <property type="match status" value="1"/>
</dbReference>
<dbReference type="AlphaFoldDB" id="A0A1H7GHT9"/>
<evidence type="ECO:0000259" key="5">
    <source>
        <dbReference type="PROSITE" id="PS50110"/>
    </source>
</evidence>
<dbReference type="InterPro" id="IPR050595">
    <property type="entry name" value="Bact_response_regulator"/>
</dbReference>
<dbReference type="Proteomes" id="UP000186015">
    <property type="component" value="Unassembled WGS sequence"/>
</dbReference>
<evidence type="ECO:0000313" key="7">
    <source>
        <dbReference type="Proteomes" id="UP000186015"/>
    </source>
</evidence>
<comment type="function">
    <text evidence="3">May play the central regulatory role in sporulation. It may be an element of the effector pathway responsible for the activation of sporulation genes in response to nutritional stress. Spo0A may act in concert with spo0H (a sigma factor) to control the expression of some genes that are critical to the sporulation process.</text>
</comment>
<dbReference type="PANTHER" id="PTHR44591:SF3">
    <property type="entry name" value="RESPONSE REGULATORY DOMAIN-CONTAINING PROTEIN"/>
    <property type="match status" value="1"/>
</dbReference>
<evidence type="ECO:0000256" key="4">
    <source>
        <dbReference type="PROSITE-ProRule" id="PRU00169"/>
    </source>
</evidence>
<dbReference type="InterPro" id="IPR001789">
    <property type="entry name" value="Sig_transdc_resp-reg_receiver"/>
</dbReference>
<reference evidence="6 7" key="1">
    <citation type="submission" date="2016-10" db="EMBL/GenBank/DDBJ databases">
        <authorList>
            <person name="de Groot N.N."/>
        </authorList>
    </citation>
    <scope>NUCLEOTIDE SEQUENCE [LARGE SCALE GENOMIC DNA]</scope>
    <source>
        <strain evidence="6 7">KH2T6</strain>
    </source>
</reference>
<evidence type="ECO:0000256" key="1">
    <source>
        <dbReference type="ARBA" id="ARBA00018672"/>
    </source>
</evidence>
<proteinExistence type="predicted"/>
<dbReference type="GO" id="GO:0000160">
    <property type="term" value="P:phosphorelay signal transduction system"/>
    <property type="evidence" value="ECO:0007669"/>
    <property type="project" value="InterPro"/>
</dbReference>
<dbReference type="RefSeq" id="WP_074829175.1">
    <property type="nucleotide sequence ID" value="NZ_FOAT01000002.1"/>
</dbReference>
<evidence type="ECO:0000256" key="3">
    <source>
        <dbReference type="ARBA" id="ARBA00024867"/>
    </source>
</evidence>